<accession>M2NIF4</accession>
<organism evidence="2 3">
    <name type="scientific">Baudoinia panamericana (strain UAMH 10762)</name>
    <name type="common">Angels' share fungus</name>
    <name type="synonym">Baudoinia compniacensis (strain UAMH 10762)</name>
    <dbReference type="NCBI Taxonomy" id="717646"/>
    <lineage>
        <taxon>Eukaryota</taxon>
        <taxon>Fungi</taxon>
        <taxon>Dikarya</taxon>
        <taxon>Ascomycota</taxon>
        <taxon>Pezizomycotina</taxon>
        <taxon>Dothideomycetes</taxon>
        <taxon>Dothideomycetidae</taxon>
        <taxon>Mycosphaerellales</taxon>
        <taxon>Teratosphaeriaceae</taxon>
        <taxon>Baudoinia</taxon>
    </lineage>
</organism>
<dbReference type="STRING" id="717646.M2NIF4"/>
<evidence type="ECO:0000313" key="3">
    <source>
        <dbReference type="Proteomes" id="UP000011761"/>
    </source>
</evidence>
<dbReference type="AlphaFoldDB" id="M2NIF4"/>
<dbReference type="EMBL" id="KB445552">
    <property type="protein sequence ID" value="EMC99164.1"/>
    <property type="molecule type" value="Genomic_DNA"/>
</dbReference>
<name>M2NIF4_BAUPA</name>
<dbReference type="Proteomes" id="UP000011761">
    <property type="component" value="Unassembled WGS sequence"/>
</dbReference>
<proteinExistence type="predicted"/>
<gene>
    <name evidence="2" type="ORF">BAUCODRAFT_129393</name>
</gene>
<keyword evidence="3" id="KW-1185">Reference proteome</keyword>
<reference evidence="2 3" key="1">
    <citation type="journal article" date="2012" name="PLoS Pathog.">
        <title>Diverse lifestyles and strategies of plant pathogenesis encoded in the genomes of eighteen Dothideomycetes fungi.</title>
        <authorList>
            <person name="Ohm R.A."/>
            <person name="Feau N."/>
            <person name="Henrissat B."/>
            <person name="Schoch C.L."/>
            <person name="Horwitz B.A."/>
            <person name="Barry K.W."/>
            <person name="Condon B.J."/>
            <person name="Copeland A.C."/>
            <person name="Dhillon B."/>
            <person name="Glaser F."/>
            <person name="Hesse C.N."/>
            <person name="Kosti I."/>
            <person name="LaButti K."/>
            <person name="Lindquist E.A."/>
            <person name="Lucas S."/>
            <person name="Salamov A.A."/>
            <person name="Bradshaw R.E."/>
            <person name="Ciuffetti L."/>
            <person name="Hamelin R.C."/>
            <person name="Kema G.H.J."/>
            <person name="Lawrence C."/>
            <person name="Scott J.A."/>
            <person name="Spatafora J.W."/>
            <person name="Turgeon B.G."/>
            <person name="de Wit P.J.G.M."/>
            <person name="Zhong S."/>
            <person name="Goodwin S.B."/>
            <person name="Grigoriev I.V."/>
        </authorList>
    </citation>
    <scope>NUCLEOTIDE SEQUENCE [LARGE SCALE GENOMIC DNA]</scope>
    <source>
        <strain evidence="2 3">UAMH 10762</strain>
    </source>
</reference>
<dbReference type="OrthoDB" id="3939615at2759"/>
<dbReference type="RefSeq" id="XP_007674149.1">
    <property type="nucleotide sequence ID" value="XM_007675959.1"/>
</dbReference>
<evidence type="ECO:0000313" key="2">
    <source>
        <dbReference type="EMBL" id="EMC99164.1"/>
    </source>
</evidence>
<sequence>MEETRFAGFSHGDVFGFDQLKKIKITVSPPSVEEPFWATKHTEAAERGRTGSAILTSSLRNCKTSTKAWLQAGVPSSPLSTTFANTLRKQPTSTSIHNLSDVEVILLPFSILRSHKVDIRLPTVFGGHSNTDNFVDSLRTDACPHTSQKNTGQLGFMDHEAVLHIRGLYHDLARFMMAGLYGAARPDNSFIFPNLSAEDMIEDEESVRQVLFTASLERTSSGKRRKTMRVGDGHVGEKVATRCDEENDMQYAVAAPLPTATTATRKDRYDQATSDATDSAANGTLGVKRQDSMGRGE</sequence>
<feature type="compositionally biased region" description="Low complexity" evidence="1">
    <location>
        <begin position="272"/>
        <end position="281"/>
    </location>
</feature>
<feature type="compositionally biased region" description="Basic and acidic residues" evidence="1">
    <location>
        <begin position="288"/>
        <end position="297"/>
    </location>
</feature>
<dbReference type="HOGENOM" id="CLU_936855_0_0_1"/>
<feature type="region of interest" description="Disordered" evidence="1">
    <location>
        <begin position="260"/>
        <end position="297"/>
    </location>
</feature>
<dbReference type="GeneID" id="19108200"/>
<protein>
    <submittedName>
        <fullName evidence="2">Uncharacterized protein</fullName>
    </submittedName>
</protein>
<evidence type="ECO:0000256" key="1">
    <source>
        <dbReference type="SAM" id="MobiDB-lite"/>
    </source>
</evidence>
<dbReference type="KEGG" id="bcom:BAUCODRAFT_129393"/>